<comment type="subcellular location">
    <subcellularLocation>
        <location evidence="1">Cell inner membrane</location>
        <topology evidence="1">Multi-pass membrane protein</topology>
    </subcellularLocation>
    <subcellularLocation>
        <location evidence="19">Cell membrane</location>
        <topology evidence="19">Multi-pass membrane protein</topology>
    </subcellularLocation>
</comment>
<reference evidence="21 22" key="1">
    <citation type="submission" date="2020-11" db="EMBL/GenBank/DDBJ databases">
        <title>Enhanced detection system for hospital associated transmission using whole genome sequencing surveillance.</title>
        <authorList>
            <person name="Harrison L.H."/>
            <person name="Van Tyne D."/>
            <person name="Marsh J.W."/>
            <person name="Griffith M.P."/>
            <person name="Snyder D.J."/>
            <person name="Cooper V.S."/>
            <person name="Mustapha M."/>
        </authorList>
    </citation>
    <scope>NUCLEOTIDE SEQUENCE [LARGE SCALE GENOMIC DNA]</scope>
    <source>
        <strain evidence="21 22">SER00227</strain>
    </source>
</reference>
<evidence type="ECO:0000256" key="1">
    <source>
        <dbReference type="ARBA" id="ARBA00004429"/>
    </source>
</evidence>
<keyword evidence="14 19" id="KW-1133">Transmembrane helix</keyword>
<evidence type="ECO:0000259" key="20">
    <source>
        <dbReference type="Pfam" id="PF02366"/>
    </source>
</evidence>
<dbReference type="EC" id="2.4.2.43" evidence="4 19"/>
<keyword evidence="6 19" id="KW-1003">Cell membrane</keyword>
<evidence type="ECO:0000256" key="8">
    <source>
        <dbReference type="ARBA" id="ARBA00022519"/>
    </source>
</evidence>
<keyword evidence="13 19" id="KW-0448">Lipopolysaccharide biosynthesis</keyword>
<comment type="caution">
    <text evidence="21">The sequence shown here is derived from an EMBL/GenBank/DDBJ whole genome shotgun (WGS) entry which is preliminary data.</text>
</comment>
<feature type="transmembrane region" description="Helical" evidence="19">
    <location>
        <begin position="206"/>
        <end position="229"/>
    </location>
</feature>
<dbReference type="RefSeq" id="WP_197667545.1">
    <property type="nucleotide sequence ID" value="NZ_JADUMB010000001.1"/>
</dbReference>
<dbReference type="PANTHER" id="PTHR33908">
    <property type="entry name" value="MANNOSYLTRANSFERASE YKCB-RELATED"/>
    <property type="match status" value="1"/>
</dbReference>
<evidence type="ECO:0000313" key="22">
    <source>
        <dbReference type="Proteomes" id="UP000635335"/>
    </source>
</evidence>
<evidence type="ECO:0000256" key="6">
    <source>
        <dbReference type="ARBA" id="ARBA00022475"/>
    </source>
</evidence>
<evidence type="ECO:0000256" key="19">
    <source>
        <dbReference type="HAMAP-Rule" id="MF_01165"/>
    </source>
</evidence>
<evidence type="ECO:0000256" key="13">
    <source>
        <dbReference type="ARBA" id="ARBA00022985"/>
    </source>
</evidence>
<accession>A0ABS0LX70</accession>
<keyword evidence="9 19" id="KW-0441">Lipid A biosynthesis</keyword>
<feature type="transmembrane region" description="Helical" evidence="19">
    <location>
        <begin position="7"/>
        <end position="24"/>
    </location>
</feature>
<feature type="transmembrane region" description="Helical" evidence="19">
    <location>
        <begin position="317"/>
        <end position="338"/>
    </location>
</feature>
<evidence type="ECO:0000256" key="18">
    <source>
        <dbReference type="ARBA" id="ARBA00034054"/>
    </source>
</evidence>
<proteinExistence type="inferred from homology"/>
<evidence type="ECO:0000256" key="5">
    <source>
        <dbReference type="ARBA" id="ARBA00015532"/>
    </source>
</evidence>
<feature type="transmembrane region" description="Helical" evidence="19">
    <location>
        <begin position="166"/>
        <end position="194"/>
    </location>
</feature>
<keyword evidence="15 19" id="KW-0443">Lipid metabolism</keyword>
<feature type="transmembrane region" description="Helical" evidence="19">
    <location>
        <begin position="119"/>
        <end position="146"/>
    </location>
</feature>
<dbReference type="GO" id="GO:0103015">
    <property type="term" value="F:4-amino-4-deoxy-L-arabinose transferase activity"/>
    <property type="evidence" value="ECO:0007669"/>
    <property type="project" value="UniProtKB-EC"/>
</dbReference>
<keyword evidence="22" id="KW-1185">Reference proteome</keyword>
<organism evidence="21 22">
    <name type="scientific">Serratia surfactantfaciens</name>
    <dbReference type="NCBI Taxonomy" id="2741499"/>
    <lineage>
        <taxon>Bacteria</taxon>
        <taxon>Pseudomonadati</taxon>
        <taxon>Pseudomonadota</taxon>
        <taxon>Gammaproteobacteria</taxon>
        <taxon>Enterobacterales</taxon>
        <taxon>Yersiniaceae</taxon>
        <taxon>Serratia</taxon>
    </lineage>
</organism>
<comment type="pathway">
    <text evidence="2 19">Lipopolysaccharide metabolism; 4-amino-4-deoxy-beta-L-arabinose-lipid A biosynthesis.</text>
</comment>
<evidence type="ECO:0000256" key="12">
    <source>
        <dbReference type="ARBA" id="ARBA00022692"/>
    </source>
</evidence>
<protein>
    <recommendedName>
        <fullName evidence="5 19">Undecaprenyl phosphate-alpha-4-amino-4-deoxy-L-arabinose arabinosyl transferase</fullName>
        <ecNumber evidence="4 19">2.4.2.43</ecNumber>
    </recommendedName>
    <alternativeName>
        <fullName evidence="19">4-amino-4-deoxy-L-arabinose lipid A transferase</fullName>
    </alternativeName>
    <alternativeName>
        <fullName evidence="19">Lipid IV(A) 4-amino-4-deoxy-L-arabinosyltransferase</fullName>
    </alternativeName>
    <alternativeName>
        <fullName evidence="19">Undecaprenyl phosphate-alpha-L-Ara4N transferase</fullName>
    </alternativeName>
</protein>
<dbReference type="InterPro" id="IPR050297">
    <property type="entry name" value="LipidA_mod_glycosyltrf_83"/>
</dbReference>
<feature type="transmembrane region" description="Helical" evidence="19">
    <location>
        <begin position="411"/>
        <end position="429"/>
    </location>
</feature>
<dbReference type="InterPro" id="IPR003342">
    <property type="entry name" value="ArnT-like_N"/>
</dbReference>
<evidence type="ECO:0000256" key="9">
    <source>
        <dbReference type="ARBA" id="ARBA00022556"/>
    </source>
</evidence>
<dbReference type="EMBL" id="JADUMB010000001">
    <property type="protein sequence ID" value="MBH1919924.1"/>
    <property type="molecule type" value="Genomic_DNA"/>
</dbReference>
<dbReference type="Proteomes" id="UP000635335">
    <property type="component" value="Unassembled WGS sequence"/>
</dbReference>
<evidence type="ECO:0000313" key="21">
    <source>
        <dbReference type="EMBL" id="MBH1919924.1"/>
    </source>
</evidence>
<feature type="transmembrane region" description="Helical" evidence="19">
    <location>
        <begin position="383"/>
        <end position="404"/>
    </location>
</feature>
<comment type="catalytic activity">
    <reaction evidence="18 19">
        <text>4-amino-4-deoxy-alpha-L-arabinopyranosyl di-trans,octa-cis-undecaprenyl phosphate + lipid IVA = lipid IIA + di-trans,octa-cis-undecaprenyl phosphate.</text>
        <dbReference type="EC" id="2.4.2.43"/>
    </reaction>
</comment>
<feature type="transmembrane region" description="Helical" evidence="19">
    <location>
        <begin position="259"/>
        <end position="282"/>
    </location>
</feature>
<feature type="domain" description="ArnT-like N-terminal" evidence="20">
    <location>
        <begin position="10"/>
        <end position="239"/>
    </location>
</feature>
<comment type="function">
    <text evidence="17 19">Catalyzes the transfer of the L-Ara4N moiety of the glycolipid undecaprenyl phosphate-alpha-L-Ara4N to lipid A. The modified arabinose is attached to lipid A and is required for resistance to polymyxin and cationic antimicrobial peptides.</text>
</comment>
<keyword evidence="16 19" id="KW-0472">Membrane</keyword>
<dbReference type="PANTHER" id="PTHR33908:SF3">
    <property type="entry name" value="UNDECAPRENYL PHOSPHATE-ALPHA-4-AMINO-4-DEOXY-L-ARABINOSE ARABINOSYL TRANSFERASE"/>
    <property type="match status" value="1"/>
</dbReference>
<feature type="transmembrane region" description="Helical" evidence="19">
    <location>
        <begin position="350"/>
        <end position="371"/>
    </location>
</feature>
<dbReference type="HAMAP" id="MF_01165">
    <property type="entry name" value="ArnT_transfer"/>
    <property type="match status" value="1"/>
</dbReference>
<name>A0ABS0LX70_9GAMM</name>
<feature type="transmembrane region" description="Helical" evidence="19">
    <location>
        <begin position="294"/>
        <end position="311"/>
    </location>
</feature>
<evidence type="ECO:0000256" key="15">
    <source>
        <dbReference type="ARBA" id="ARBA00023098"/>
    </source>
</evidence>
<gene>
    <name evidence="19 21" type="primary">arnT</name>
    <name evidence="21" type="ORF">I5U16_07145</name>
</gene>
<keyword evidence="12 19" id="KW-0812">Transmembrane</keyword>
<evidence type="ECO:0000256" key="4">
    <source>
        <dbReference type="ARBA" id="ARBA00012056"/>
    </source>
</evidence>
<evidence type="ECO:0000256" key="10">
    <source>
        <dbReference type="ARBA" id="ARBA00022676"/>
    </source>
</evidence>
<dbReference type="InterPro" id="IPR022839">
    <property type="entry name" value="ArnT"/>
</dbReference>
<evidence type="ECO:0000256" key="14">
    <source>
        <dbReference type="ARBA" id="ARBA00022989"/>
    </source>
</evidence>
<evidence type="ECO:0000256" key="3">
    <source>
        <dbReference type="ARBA" id="ARBA00010814"/>
    </source>
</evidence>
<evidence type="ECO:0000256" key="7">
    <source>
        <dbReference type="ARBA" id="ARBA00022516"/>
    </source>
</evidence>
<keyword evidence="7 19" id="KW-0444">Lipid biosynthesis</keyword>
<evidence type="ECO:0000256" key="16">
    <source>
        <dbReference type="ARBA" id="ARBA00023136"/>
    </source>
</evidence>
<feature type="transmembrane region" description="Helical" evidence="19">
    <location>
        <begin position="83"/>
        <end position="107"/>
    </location>
</feature>
<dbReference type="Pfam" id="PF02366">
    <property type="entry name" value="PMT"/>
    <property type="match status" value="1"/>
</dbReference>
<dbReference type="NCBIfam" id="NF009784">
    <property type="entry name" value="PRK13279.1"/>
    <property type="match status" value="1"/>
</dbReference>
<evidence type="ECO:0000256" key="17">
    <source>
        <dbReference type="ARBA" id="ARBA00025446"/>
    </source>
</evidence>
<keyword evidence="10 19" id="KW-0328">Glycosyltransferase</keyword>
<sequence length="554" mass="62169">MKALKGSWAIVLAVFFALVYLIPLNGRLLWQPDETRYAEISREMLQRGDWVVPHLLGLRYFEKPVAGYWFNNISQWLFGENNFAVRFGSVFSTGMTALLVFALAMLMWRNARRASLATLMFLSMVLVFSIGTYSVLDPMISLWLAAAMVSYYLTLKATSVKGKLGAYALLGLACGMGFMTKGFLALAVPVIAVIPIVIQQRRIKDLLFYGPVAIVTATLLSLPWALAIAQREPDFWNYFFWVEHIQRFAEDNAQHKAPFWYYLPILLAAVLPWLALLPGALLKGWRERVQRPELFFLLSWAMMPLIFFSIAKGKLPTYILPCMAPLALLMTAYAEDYAATLRTKLFKANAWLNGLFGLIGIVALVVLISGLLPKAHLFTPQEWPKVVLGLVAFGGWLLFALVSVRDNGRQWRWAAACPVLLCLVIGYAIPQQVTDSKLPQNFARATMAELGNSRYVLTDSVGVAAGLAWELKRSDVLMFSQKGEVAYGLEYPDAKGHLISDADFPQWLAQARKQGNVSLVLQLSRGEALPQELPAADKVDRMNRLVLMWYKQQP</sequence>
<evidence type="ECO:0000256" key="2">
    <source>
        <dbReference type="ARBA" id="ARBA00005200"/>
    </source>
</evidence>
<evidence type="ECO:0000256" key="11">
    <source>
        <dbReference type="ARBA" id="ARBA00022679"/>
    </source>
</evidence>
<keyword evidence="11 19" id="KW-0808">Transferase</keyword>
<keyword evidence="8" id="KW-0997">Cell inner membrane</keyword>
<comment type="similarity">
    <text evidence="3 19">Belongs to the glycosyltransferase 83 family.</text>
</comment>